<organism evidence="3 4">
    <name type="scientific">[Clostridium] leptum</name>
    <dbReference type="NCBI Taxonomy" id="1535"/>
    <lineage>
        <taxon>Bacteria</taxon>
        <taxon>Bacillati</taxon>
        <taxon>Bacillota</taxon>
        <taxon>Clostridia</taxon>
        <taxon>Eubacteriales</taxon>
        <taxon>Oscillospiraceae</taxon>
        <taxon>Oscillospiraceae incertae sedis</taxon>
    </lineage>
</organism>
<feature type="transmembrane region" description="Helical" evidence="1">
    <location>
        <begin position="12"/>
        <end position="32"/>
    </location>
</feature>
<proteinExistence type="predicted"/>
<protein>
    <submittedName>
        <fullName evidence="3">Spore maturation protein A</fullName>
    </submittedName>
</protein>
<accession>A0A412B196</accession>
<comment type="caution">
    <text evidence="3">The sequence shown here is derived from an EMBL/GenBank/DDBJ whole genome shotgun (WGS) entry which is preliminary data.</text>
</comment>
<gene>
    <name evidence="3" type="ORF">DWY99_00260</name>
</gene>
<reference evidence="3 4" key="1">
    <citation type="submission" date="2018-08" db="EMBL/GenBank/DDBJ databases">
        <title>A genome reference for cultivated species of the human gut microbiota.</title>
        <authorList>
            <person name="Zou Y."/>
            <person name="Xue W."/>
            <person name="Luo G."/>
        </authorList>
    </citation>
    <scope>NUCLEOTIDE SEQUENCE [LARGE SCALE GENOMIC DNA]</scope>
    <source>
        <strain evidence="3 4">AF28-26</strain>
    </source>
</reference>
<sequence length="204" mass="21470">MTEERGKFVMMNFIWGGLMLASILCALATGRMGELSGAVLSGAADAIQLVISMLGLMCLWTGLMKVAEKGGLTAILAKLFSPVMAKLFPDYEKDSPAVKAICMNITANLLGLGNAATPMGIAAMKEMAKARKEELPSAADNGMVMFVVINTASLQLIPTMMSALRASHGAASPFDVMPAVWITSVCGLCAGVLMAKLLGKRRRP</sequence>
<keyword evidence="1" id="KW-0812">Transmembrane</keyword>
<feature type="transmembrane region" description="Helical" evidence="1">
    <location>
        <begin position="176"/>
        <end position="198"/>
    </location>
</feature>
<evidence type="ECO:0000256" key="1">
    <source>
        <dbReference type="SAM" id="Phobius"/>
    </source>
</evidence>
<dbReference type="EMBL" id="QRTC01000001">
    <property type="protein sequence ID" value="RGQ44767.1"/>
    <property type="molecule type" value="Genomic_DNA"/>
</dbReference>
<name>A0A412B196_9FIRM</name>
<feature type="transmembrane region" description="Helical" evidence="1">
    <location>
        <begin position="38"/>
        <end position="60"/>
    </location>
</feature>
<keyword evidence="1" id="KW-0472">Membrane</keyword>
<keyword evidence="1" id="KW-1133">Transmembrane helix</keyword>
<dbReference type="Pfam" id="PF07670">
    <property type="entry name" value="Gate"/>
    <property type="match status" value="1"/>
</dbReference>
<evidence type="ECO:0000259" key="2">
    <source>
        <dbReference type="Pfam" id="PF07670"/>
    </source>
</evidence>
<feature type="domain" description="Nucleoside transporter/FeoB GTPase Gate" evidence="2">
    <location>
        <begin position="50"/>
        <end position="164"/>
    </location>
</feature>
<dbReference type="InterPro" id="IPR011642">
    <property type="entry name" value="Gate_dom"/>
</dbReference>
<dbReference type="AlphaFoldDB" id="A0A412B196"/>
<dbReference type="Proteomes" id="UP000284751">
    <property type="component" value="Unassembled WGS sequence"/>
</dbReference>
<evidence type="ECO:0000313" key="4">
    <source>
        <dbReference type="Proteomes" id="UP000284751"/>
    </source>
</evidence>
<evidence type="ECO:0000313" key="3">
    <source>
        <dbReference type="EMBL" id="RGQ44767.1"/>
    </source>
</evidence>
<feature type="transmembrane region" description="Helical" evidence="1">
    <location>
        <begin position="144"/>
        <end position="164"/>
    </location>
</feature>